<gene>
    <name evidence="2" type="ORF">CG50_01810</name>
</gene>
<feature type="transmembrane region" description="Helical" evidence="1">
    <location>
        <begin position="37"/>
        <end position="62"/>
    </location>
</feature>
<sequence>MRQFFINSLDKIITVFLALGCLGVLLSGLSMMMQNGFLAGLMVLIGGGLYIVLMGGFCYLFIGIHENTRRTAEAVEKLAARG</sequence>
<evidence type="ECO:0000313" key="3">
    <source>
        <dbReference type="Proteomes" id="UP000028824"/>
    </source>
</evidence>
<proteinExistence type="predicted"/>
<comment type="caution">
    <text evidence="2">The sequence shown here is derived from an EMBL/GenBank/DDBJ whole genome shotgun (WGS) entry which is preliminary data.</text>
</comment>
<dbReference type="EMBL" id="JFZB01000014">
    <property type="protein sequence ID" value="KFI26490.1"/>
    <property type="molecule type" value="Genomic_DNA"/>
</dbReference>
<accession>A0A086XWU0</accession>
<name>A0A086XWU0_9RHOB</name>
<keyword evidence="1" id="KW-0472">Membrane</keyword>
<reference evidence="2 3" key="1">
    <citation type="submission" date="2014-03" db="EMBL/GenBank/DDBJ databases">
        <title>Genome of Paenirhodobacter enshiensis DW2-9.</title>
        <authorList>
            <person name="Wang D."/>
            <person name="Wang G."/>
        </authorList>
    </citation>
    <scope>NUCLEOTIDE SEQUENCE [LARGE SCALE GENOMIC DNA]</scope>
    <source>
        <strain evidence="2 3">DW2-9</strain>
    </source>
</reference>
<feature type="transmembrane region" description="Helical" evidence="1">
    <location>
        <begin position="12"/>
        <end position="31"/>
    </location>
</feature>
<dbReference type="OrthoDB" id="7871282at2"/>
<evidence type="ECO:0000256" key="1">
    <source>
        <dbReference type="SAM" id="Phobius"/>
    </source>
</evidence>
<protein>
    <submittedName>
        <fullName evidence="2">Uncharacterized protein</fullName>
    </submittedName>
</protein>
<keyword evidence="1" id="KW-1133">Transmembrane helix</keyword>
<dbReference type="AlphaFoldDB" id="A0A086XWU0"/>
<keyword evidence="1" id="KW-0812">Transmembrane</keyword>
<dbReference type="eggNOG" id="ENOG5033F04">
    <property type="taxonomic scope" value="Bacteria"/>
</dbReference>
<dbReference type="RefSeq" id="WP_036637386.1">
    <property type="nucleotide sequence ID" value="NZ_CAXYYU010000007.1"/>
</dbReference>
<organism evidence="2 3">
    <name type="scientific">Paenirhodobacter enshiensis</name>
    <dbReference type="NCBI Taxonomy" id="1105367"/>
    <lineage>
        <taxon>Bacteria</taxon>
        <taxon>Pseudomonadati</taxon>
        <taxon>Pseudomonadota</taxon>
        <taxon>Alphaproteobacteria</taxon>
        <taxon>Rhodobacterales</taxon>
        <taxon>Rhodobacter group</taxon>
        <taxon>Paenirhodobacter</taxon>
    </lineage>
</organism>
<evidence type="ECO:0000313" key="2">
    <source>
        <dbReference type="EMBL" id="KFI26490.1"/>
    </source>
</evidence>
<dbReference type="Proteomes" id="UP000028824">
    <property type="component" value="Unassembled WGS sequence"/>
</dbReference>
<keyword evidence="3" id="KW-1185">Reference proteome</keyword>